<name>A0A0F8EHU8_METMZ</name>
<comment type="caution">
    <text evidence="2">The sequence shown here is derived from an EMBL/GenBank/DDBJ whole genome shotgun (WGS) entry which is preliminary data.</text>
</comment>
<dbReference type="PANTHER" id="PTHR33678:SF1">
    <property type="entry name" value="BLL1576 PROTEIN"/>
    <property type="match status" value="1"/>
</dbReference>
<gene>
    <name evidence="2" type="ORF">DU35_00945</name>
</gene>
<accession>A0A0F8EHU8</accession>
<dbReference type="Pfam" id="PF03050">
    <property type="entry name" value="DDE_Tnp_IS66"/>
    <property type="match status" value="1"/>
</dbReference>
<dbReference type="EMBL" id="JJPD01000118">
    <property type="protein sequence ID" value="KKG40222.1"/>
    <property type="molecule type" value="Genomic_DNA"/>
</dbReference>
<dbReference type="InterPro" id="IPR004291">
    <property type="entry name" value="Transposase_IS66_central"/>
</dbReference>
<dbReference type="PATRIC" id="fig|2209.63.peg.197"/>
<dbReference type="AlphaFoldDB" id="A0A0F8EHU8"/>
<dbReference type="Proteomes" id="UP000034577">
    <property type="component" value="Unassembled WGS sequence"/>
</dbReference>
<reference evidence="2 3" key="1">
    <citation type="journal article" date="2015" name="ISME J.">
        <title>Genomic and phenotypic differentiation among Methanosarcina mazei populations from Columbia River sediment.</title>
        <authorList>
            <person name="Youngblut N.D."/>
            <person name="Wirth J.S."/>
            <person name="Henriksen J.R."/>
            <person name="Smith M."/>
            <person name="Simon H."/>
            <person name="Metcalf W.W."/>
            <person name="Whitaker R.J."/>
        </authorList>
    </citation>
    <scope>NUCLEOTIDE SEQUENCE [LARGE SCALE GENOMIC DNA]</scope>
    <source>
        <strain evidence="2 3">3.F.A.2.12</strain>
    </source>
</reference>
<organism evidence="2 3">
    <name type="scientific">Methanosarcina mazei</name>
    <name type="common">Methanosarcina frisia</name>
    <dbReference type="NCBI Taxonomy" id="2209"/>
    <lineage>
        <taxon>Archaea</taxon>
        <taxon>Methanobacteriati</taxon>
        <taxon>Methanobacteriota</taxon>
        <taxon>Stenosarchaea group</taxon>
        <taxon>Methanomicrobia</taxon>
        <taxon>Methanosarcinales</taxon>
        <taxon>Methanosarcinaceae</taxon>
        <taxon>Methanosarcina</taxon>
    </lineage>
</organism>
<protein>
    <submittedName>
        <fullName evidence="2">Transposase</fullName>
    </submittedName>
</protein>
<evidence type="ECO:0000259" key="1">
    <source>
        <dbReference type="Pfam" id="PF03050"/>
    </source>
</evidence>
<evidence type="ECO:0000313" key="2">
    <source>
        <dbReference type="EMBL" id="KKG40222.1"/>
    </source>
</evidence>
<dbReference type="InterPro" id="IPR052344">
    <property type="entry name" value="Transposase-related"/>
</dbReference>
<feature type="domain" description="Transposase IS66 central" evidence="1">
    <location>
        <begin position="1"/>
        <end position="38"/>
    </location>
</feature>
<proteinExistence type="predicted"/>
<sequence>MKDLKVPFENNQAERDIRMMKLQQKISGTFRTTQGAQAFCRMRAYISTIRKNGLLVLEGIIAALKGAPLTIT</sequence>
<dbReference type="PANTHER" id="PTHR33678">
    <property type="entry name" value="BLL1576 PROTEIN"/>
    <property type="match status" value="1"/>
</dbReference>
<evidence type="ECO:0000313" key="3">
    <source>
        <dbReference type="Proteomes" id="UP000034577"/>
    </source>
</evidence>